<organism evidence="2 3">
    <name type="scientific">Paenalkalicoccus suaedae</name>
    <dbReference type="NCBI Taxonomy" id="2592382"/>
    <lineage>
        <taxon>Bacteria</taxon>
        <taxon>Bacillati</taxon>
        <taxon>Bacillota</taxon>
        <taxon>Bacilli</taxon>
        <taxon>Bacillales</taxon>
        <taxon>Bacillaceae</taxon>
        <taxon>Paenalkalicoccus</taxon>
    </lineage>
</organism>
<feature type="transmembrane region" description="Helical" evidence="1">
    <location>
        <begin position="26"/>
        <end position="48"/>
    </location>
</feature>
<keyword evidence="1" id="KW-1133">Transmembrane helix</keyword>
<feature type="transmembrane region" description="Helical" evidence="1">
    <location>
        <begin position="82"/>
        <end position="103"/>
    </location>
</feature>
<reference evidence="3" key="1">
    <citation type="submission" date="2019-07" db="EMBL/GenBank/DDBJ databases">
        <title>Bacillus alkalisoli sp. nov. isolated from saline soil.</title>
        <authorList>
            <person name="Sun J.-Q."/>
            <person name="Xu L."/>
        </authorList>
    </citation>
    <scope>NUCLEOTIDE SEQUENCE [LARGE SCALE GENOMIC DNA]</scope>
    <source>
        <strain evidence="3">M4U3P1</strain>
    </source>
</reference>
<dbReference type="AlphaFoldDB" id="A0A859FJI8"/>
<keyword evidence="1" id="KW-0812">Transmembrane</keyword>
<gene>
    <name evidence="2" type="ORF">FLK61_40970</name>
</gene>
<dbReference type="Proteomes" id="UP000318138">
    <property type="component" value="Chromosome"/>
</dbReference>
<evidence type="ECO:0000313" key="2">
    <source>
        <dbReference type="EMBL" id="QKS72973.1"/>
    </source>
</evidence>
<name>A0A859FJI8_9BACI</name>
<dbReference type="Pfam" id="PF04854">
    <property type="entry name" value="DUF624"/>
    <property type="match status" value="1"/>
</dbReference>
<dbReference type="KEGG" id="psua:FLK61_40970"/>
<dbReference type="EMBL" id="CP041372">
    <property type="protein sequence ID" value="QKS72973.1"/>
    <property type="molecule type" value="Genomic_DNA"/>
</dbReference>
<keyword evidence="3" id="KW-1185">Reference proteome</keyword>
<dbReference type="InterPro" id="IPR006938">
    <property type="entry name" value="DUF624"/>
</dbReference>
<evidence type="ECO:0000256" key="1">
    <source>
        <dbReference type="SAM" id="Phobius"/>
    </source>
</evidence>
<proteinExistence type="predicted"/>
<sequence>MITVRWMNNPLYVACDWLVKLAYMHFLWVIFTALGGFVAGLFPATVALHTLVGRLARGESTYEILPTFFAIWKQEFIRSNKYALVFFLAFGLFFVNFNIMTVFPDELLFFMMTGMGISVFFFAIIVSFFFPVYVSRPDLSFFKMIALSLFLPFRHMKSMLIFLGGILLLLALYYFLPMLGFFWGISLLACITTLITTKELTPIK</sequence>
<feature type="transmembrane region" description="Helical" evidence="1">
    <location>
        <begin position="109"/>
        <end position="134"/>
    </location>
</feature>
<evidence type="ECO:0000313" key="3">
    <source>
        <dbReference type="Proteomes" id="UP000318138"/>
    </source>
</evidence>
<dbReference type="RefSeq" id="WP_176010940.1">
    <property type="nucleotide sequence ID" value="NZ_CP041372.2"/>
</dbReference>
<protein>
    <submittedName>
        <fullName evidence="2">DUF624 domain-containing protein</fullName>
    </submittedName>
</protein>
<keyword evidence="1" id="KW-0472">Membrane</keyword>
<accession>A0A859FJI8</accession>